<dbReference type="Proteomes" id="UP001446871">
    <property type="component" value="Unassembled WGS sequence"/>
</dbReference>
<accession>A0ABR1WGV4</accession>
<feature type="compositionally biased region" description="Polar residues" evidence="1">
    <location>
        <begin position="1"/>
        <end position="10"/>
    </location>
</feature>
<reference evidence="3 4" key="1">
    <citation type="submission" date="2023-01" db="EMBL/GenBank/DDBJ databases">
        <title>Analysis of 21 Apiospora genomes using comparative genomics revels a genus with tremendous synthesis potential of carbohydrate active enzymes and secondary metabolites.</title>
        <authorList>
            <person name="Sorensen T."/>
        </authorList>
    </citation>
    <scope>NUCLEOTIDE SEQUENCE [LARGE SCALE GENOMIC DNA]</scope>
    <source>
        <strain evidence="3 4">CBS 83171</strain>
    </source>
</reference>
<keyword evidence="2" id="KW-1133">Transmembrane helix</keyword>
<evidence type="ECO:0000313" key="3">
    <source>
        <dbReference type="EMBL" id="KAK8081394.1"/>
    </source>
</evidence>
<sequence>MAYQQNQYPYLQTGGGGVSSQQVSPQSPADSSPSTYGRWETIARRLQQPSQVRPPPPSYQQHQQTPQPQPPMQQQSWHHPPTGYAADGIARAHHWVATSHPNPGPPPPPSVVSPLSTTTGPQPGIGQPMSLLSYQTLPPRPEKRRRKVCGVERTHFIIIMAVALLLLVSGIATGVGVGLALGNNGKSAKTAQPT</sequence>
<feature type="transmembrane region" description="Helical" evidence="2">
    <location>
        <begin position="156"/>
        <end position="181"/>
    </location>
</feature>
<feature type="compositionally biased region" description="Low complexity" evidence="1">
    <location>
        <begin position="59"/>
        <end position="81"/>
    </location>
</feature>
<keyword evidence="2" id="KW-0472">Membrane</keyword>
<comment type="caution">
    <text evidence="3">The sequence shown here is derived from an EMBL/GenBank/DDBJ whole genome shotgun (WGS) entry which is preliminary data.</text>
</comment>
<evidence type="ECO:0000313" key="4">
    <source>
        <dbReference type="Proteomes" id="UP001446871"/>
    </source>
</evidence>
<dbReference type="EMBL" id="JAQQWM010000001">
    <property type="protein sequence ID" value="KAK8081394.1"/>
    <property type="molecule type" value="Genomic_DNA"/>
</dbReference>
<keyword evidence="4" id="KW-1185">Reference proteome</keyword>
<organism evidence="3 4">
    <name type="scientific">Apiospora saccharicola</name>
    <dbReference type="NCBI Taxonomy" id="335842"/>
    <lineage>
        <taxon>Eukaryota</taxon>
        <taxon>Fungi</taxon>
        <taxon>Dikarya</taxon>
        <taxon>Ascomycota</taxon>
        <taxon>Pezizomycotina</taxon>
        <taxon>Sordariomycetes</taxon>
        <taxon>Xylariomycetidae</taxon>
        <taxon>Amphisphaeriales</taxon>
        <taxon>Apiosporaceae</taxon>
        <taxon>Apiospora</taxon>
    </lineage>
</organism>
<gene>
    <name evidence="3" type="ORF">PG996_000175</name>
</gene>
<feature type="compositionally biased region" description="Low complexity" evidence="1">
    <location>
        <begin position="112"/>
        <end position="121"/>
    </location>
</feature>
<name>A0ABR1WGV4_9PEZI</name>
<evidence type="ECO:0000256" key="2">
    <source>
        <dbReference type="SAM" id="Phobius"/>
    </source>
</evidence>
<proteinExistence type="predicted"/>
<keyword evidence="2" id="KW-0812">Transmembrane</keyword>
<feature type="compositionally biased region" description="Pro residues" evidence="1">
    <location>
        <begin position="102"/>
        <end position="111"/>
    </location>
</feature>
<feature type="region of interest" description="Disordered" evidence="1">
    <location>
        <begin position="1"/>
        <end position="146"/>
    </location>
</feature>
<feature type="compositionally biased region" description="Low complexity" evidence="1">
    <location>
        <begin position="19"/>
        <end position="34"/>
    </location>
</feature>
<protein>
    <submittedName>
        <fullName evidence="3">Uncharacterized protein</fullName>
    </submittedName>
</protein>
<evidence type="ECO:0000256" key="1">
    <source>
        <dbReference type="SAM" id="MobiDB-lite"/>
    </source>
</evidence>